<dbReference type="AlphaFoldDB" id="A0A1Y2IJB0"/>
<accession>A0A1Y2IJB0</accession>
<dbReference type="GO" id="GO:0035251">
    <property type="term" value="F:UDP-glucosyltransferase activity"/>
    <property type="evidence" value="ECO:0007669"/>
    <property type="project" value="TreeGrafter"/>
</dbReference>
<keyword evidence="2 3" id="KW-0808">Transferase</keyword>
<dbReference type="InterPro" id="IPR002213">
    <property type="entry name" value="UDP_glucos_trans"/>
</dbReference>
<keyword evidence="4" id="KW-1185">Reference proteome</keyword>
<dbReference type="EMBL" id="KZ084112">
    <property type="protein sequence ID" value="OSD01250.1"/>
    <property type="molecule type" value="Genomic_DNA"/>
</dbReference>
<comment type="similarity">
    <text evidence="1">Belongs to the UDP-glycosyltransferase family.</text>
</comment>
<dbReference type="PANTHER" id="PTHR48047">
    <property type="entry name" value="GLYCOSYLTRANSFERASE"/>
    <property type="match status" value="1"/>
</dbReference>
<gene>
    <name evidence="3" type="ORF">PYCCODRAFT_1412761</name>
</gene>
<evidence type="ECO:0000313" key="4">
    <source>
        <dbReference type="Proteomes" id="UP000193067"/>
    </source>
</evidence>
<name>A0A1Y2IJB0_TRAC3</name>
<protein>
    <submittedName>
        <fullName evidence="3">Glycosyltransferase family 1 protein</fullName>
    </submittedName>
</protein>
<evidence type="ECO:0000256" key="1">
    <source>
        <dbReference type="ARBA" id="ARBA00009995"/>
    </source>
</evidence>
<dbReference type="OrthoDB" id="5835829at2759"/>
<dbReference type="Proteomes" id="UP000193067">
    <property type="component" value="Unassembled WGS sequence"/>
</dbReference>
<reference evidence="3 4" key="1">
    <citation type="journal article" date="2015" name="Biotechnol. Biofuels">
        <title>Enhanced degradation of softwood versus hardwood by the white-rot fungus Pycnoporus coccineus.</title>
        <authorList>
            <person name="Couturier M."/>
            <person name="Navarro D."/>
            <person name="Chevret D."/>
            <person name="Henrissat B."/>
            <person name="Piumi F."/>
            <person name="Ruiz-Duenas F.J."/>
            <person name="Martinez A.T."/>
            <person name="Grigoriev I.V."/>
            <person name="Riley R."/>
            <person name="Lipzen A."/>
            <person name="Berrin J.G."/>
            <person name="Master E.R."/>
            <person name="Rosso M.N."/>
        </authorList>
    </citation>
    <scope>NUCLEOTIDE SEQUENCE [LARGE SCALE GENOMIC DNA]</scope>
    <source>
        <strain evidence="3 4">BRFM310</strain>
    </source>
</reference>
<dbReference type="Gene3D" id="3.40.50.2000">
    <property type="entry name" value="Glycogen Phosphorylase B"/>
    <property type="match status" value="2"/>
</dbReference>
<dbReference type="Pfam" id="PF00201">
    <property type="entry name" value="UDPGT"/>
    <property type="match status" value="1"/>
</dbReference>
<dbReference type="SUPFAM" id="SSF53756">
    <property type="entry name" value="UDP-Glycosyltransferase/glycogen phosphorylase"/>
    <property type="match status" value="1"/>
</dbReference>
<dbReference type="CDD" id="cd03784">
    <property type="entry name" value="GT1_Gtf-like"/>
    <property type="match status" value="1"/>
</dbReference>
<sequence length="512" mass="56503">MTTQSEKHVVALAYQAWGHLRPLIQLSARLVKIHQVHVTLLLANHVFDRATHELARGFESGEEAYARRVRIISLGEFSMMPASSLDEAINRFCEKLVAGEELQCAKTGTIHGALPPPQAAIMDLFETYAIAAIKRASENAIKVYAWYSGMTTAAFMLLAPEKYGGPGNIRIKAEAEAAKTGRPYVEVVCDILFSPKGRIYHNPGLPPMSDYELYPQEFTIPPDLIAQLFPPMYEALETCEGAFFISPAPYEAEALEKAKKWFSETGRSVYVCGPLLPRGSQAGPNETKQSTKGAEIMEFLDTTLKSSGAKSLLYISFGSIFWPAKSPEKLWAFLDVVMELDIPFILSHASPFAGVLPDDIVNKVKAYGKGLLSQWSPQQTILEHPATGWFVTHGGHNSVSESISAGVPMIVWPFHADQPLNAVRISEVLEIGYELFEVRTGHGTHPLHRNGRKPIGTIDALKAEAKEVLTRAFGEDGARKREELLPLTNAFKREWEEGGASLKDVCAFLHTL</sequence>
<evidence type="ECO:0000313" key="3">
    <source>
        <dbReference type="EMBL" id="OSD01250.1"/>
    </source>
</evidence>
<proteinExistence type="inferred from homology"/>
<organism evidence="3 4">
    <name type="scientific">Trametes coccinea (strain BRFM310)</name>
    <name type="common">Pycnoporus coccineus</name>
    <dbReference type="NCBI Taxonomy" id="1353009"/>
    <lineage>
        <taxon>Eukaryota</taxon>
        <taxon>Fungi</taxon>
        <taxon>Dikarya</taxon>
        <taxon>Basidiomycota</taxon>
        <taxon>Agaricomycotina</taxon>
        <taxon>Agaricomycetes</taxon>
        <taxon>Polyporales</taxon>
        <taxon>Polyporaceae</taxon>
        <taxon>Trametes</taxon>
    </lineage>
</organism>
<evidence type="ECO:0000256" key="2">
    <source>
        <dbReference type="ARBA" id="ARBA00022679"/>
    </source>
</evidence>